<dbReference type="Gene3D" id="1.10.1200.10">
    <property type="entry name" value="ACP-like"/>
    <property type="match status" value="1"/>
</dbReference>
<dbReference type="SUPFAM" id="SSF48452">
    <property type="entry name" value="TPR-like"/>
    <property type="match status" value="3"/>
</dbReference>
<reference evidence="5" key="1">
    <citation type="submission" date="2023-10" db="EMBL/GenBank/DDBJ databases">
        <authorList>
            <person name="Chen Y."/>
            <person name="Shah S."/>
            <person name="Dougan E. K."/>
            <person name="Thang M."/>
            <person name="Chan C."/>
        </authorList>
    </citation>
    <scope>NUCLEOTIDE SEQUENCE [LARGE SCALE GENOMIC DNA]</scope>
</reference>
<dbReference type="PANTHER" id="PTHR10098">
    <property type="entry name" value="RAPSYN-RELATED"/>
    <property type="match status" value="1"/>
</dbReference>
<dbReference type="Gene3D" id="1.25.40.10">
    <property type="entry name" value="Tetratricopeptide repeat domain"/>
    <property type="match status" value="4"/>
</dbReference>
<gene>
    <name evidence="5" type="ORF">PCOR1329_LOCUS59181</name>
</gene>
<evidence type="ECO:0000259" key="4">
    <source>
        <dbReference type="PROSITE" id="PS50075"/>
    </source>
</evidence>
<dbReference type="PROSITE" id="PS50075">
    <property type="entry name" value="CARRIER"/>
    <property type="match status" value="1"/>
</dbReference>
<protein>
    <recommendedName>
        <fullName evidence="4">Carrier domain-containing protein</fullName>
    </recommendedName>
</protein>
<keyword evidence="6" id="KW-1185">Reference proteome</keyword>
<proteinExistence type="predicted"/>
<dbReference type="Proteomes" id="UP001189429">
    <property type="component" value="Unassembled WGS sequence"/>
</dbReference>
<evidence type="ECO:0000313" key="5">
    <source>
        <dbReference type="EMBL" id="CAK0874213.1"/>
    </source>
</evidence>
<dbReference type="InterPro" id="IPR019734">
    <property type="entry name" value="TPR_rpt"/>
</dbReference>
<feature type="region of interest" description="Disordered" evidence="3">
    <location>
        <begin position="1048"/>
        <end position="1069"/>
    </location>
</feature>
<organism evidence="5 6">
    <name type="scientific">Prorocentrum cordatum</name>
    <dbReference type="NCBI Taxonomy" id="2364126"/>
    <lineage>
        <taxon>Eukaryota</taxon>
        <taxon>Sar</taxon>
        <taxon>Alveolata</taxon>
        <taxon>Dinophyceae</taxon>
        <taxon>Prorocentrales</taxon>
        <taxon>Prorocentraceae</taxon>
        <taxon>Prorocentrum</taxon>
    </lineage>
</organism>
<keyword evidence="1" id="KW-0596">Phosphopantetheine</keyword>
<feature type="compositionally biased region" description="Polar residues" evidence="3">
    <location>
        <begin position="1153"/>
        <end position="1163"/>
    </location>
</feature>
<comment type="caution">
    <text evidence="5">The sequence shown here is derived from an EMBL/GenBank/DDBJ whole genome shotgun (WGS) entry which is preliminary data.</text>
</comment>
<dbReference type="InterPro" id="IPR009081">
    <property type="entry name" value="PP-bd_ACP"/>
</dbReference>
<keyword evidence="2" id="KW-0597">Phosphoprotein</keyword>
<feature type="compositionally biased region" description="Low complexity" evidence="3">
    <location>
        <begin position="1111"/>
        <end position="1132"/>
    </location>
</feature>
<dbReference type="PANTHER" id="PTHR10098:SF108">
    <property type="entry name" value="TETRATRICOPEPTIDE REPEAT PROTEIN 28"/>
    <property type="match status" value="1"/>
</dbReference>
<dbReference type="InterPro" id="IPR036736">
    <property type="entry name" value="ACP-like_sf"/>
</dbReference>
<feature type="domain" description="Carrier" evidence="4">
    <location>
        <begin position="861"/>
        <end position="937"/>
    </location>
</feature>
<dbReference type="SMART" id="SM00823">
    <property type="entry name" value="PKS_PP"/>
    <property type="match status" value="1"/>
</dbReference>
<dbReference type="EMBL" id="CAUYUJ010017371">
    <property type="protein sequence ID" value="CAK0874213.1"/>
    <property type="molecule type" value="Genomic_DNA"/>
</dbReference>
<evidence type="ECO:0000256" key="3">
    <source>
        <dbReference type="SAM" id="MobiDB-lite"/>
    </source>
</evidence>
<evidence type="ECO:0000256" key="1">
    <source>
        <dbReference type="ARBA" id="ARBA00022450"/>
    </source>
</evidence>
<name>A0ABN9VMM1_9DINO</name>
<dbReference type="SMART" id="SM00028">
    <property type="entry name" value="TPR"/>
    <property type="match status" value="6"/>
</dbReference>
<evidence type="ECO:0000313" key="6">
    <source>
        <dbReference type="Proteomes" id="UP001189429"/>
    </source>
</evidence>
<evidence type="ECO:0000256" key="2">
    <source>
        <dbReference type="ARBA" id="ARBA00022553"/>
    </source>
</evidence>
<dbReference type="InterPro" id="IPR020806">
    <property type="entry name" value="PKS_PP-bd"/>
</dbReference>
<dbReference type="InterPro" id="IPR011990">
    <property type="entry name" value="TPR-like_helical_dom_sf"/>
</dbReference>
<dbReference type="Pfam" id="PF00550">
    <property type="entry name" value="PP-binding"/>
    <property type="match status" value="1"/>
</dbReference>
<feature type="region of interest" description="Disordered" evidence="3">
    <location>
        <begin position="1099"/>
        <end position="1184"/>
    </location>
</feature>
<accession>A0ABN9VMM1</accession>
<dbReference type="SUPFAM" id="SSF47336">
    <property type="entry name" value="ACP-like"/>
    <property type="match status" value="1"/>
</dbReference>
<sequence>MGASALKPSRAGLRARIQIRSTVPFPPTGQTVRQKGMHFVPPCRVLLPLLCRAALQSPGKQAEDLREQHRWECTRELETHDAVSLGESRGTLAWTFSARLATDGLGERYTSLADDAAAAEKKREAAMLFSVAEGQLTEKEDYGEALKGAEQALELFKAAGDAVGVADSCRLMVHAYKARADASFWGADVAKAEEDLRAAEEFCRARLAGFEEAGERVCVGAMLLSLSEVIYLLPKDYRRREEAAQAATQAREIFHQADAAKLEGFAIVALFRIAVDRLESSRALALASEALQTFRALGEPGLEARAHGLLAEARQLCNCAPEAVREAQAAVRMFREVGPKKMEAAAQLLLAEICLVSEKFKEALPAAKEALQLFEDLGYGRGFQQAALAMLADIYTQLGESLKAVEVAKEGLARCQKDGDKRGQVLVGNGLILAYVGSDVYEEGDMAAALMVAESSLSLARELDDKAWESQVLHTILQLHVRAEDTSRAVDVFEEAKALLKDTGDDSELVTVLDTLAAMRELAGELEESVQLREEQRAVCQGMADRVREGIACLKVSETWSKAVPLSAESLDKALSAAREAQGLFLEAGDAAGEAAALVMIAEVCLAGGEGSKERQPSVALTAALQAQELFQQLGDRASEAGALQTMATAHLEMEKPAEAIAAAQGAAELAKRAEDRRGQVVANVFAAQMTLAAASLEVFAGQDQARTLRRHATRAVKSAKEALSTARKVEDRFLMGVATYCVGQTQVALGGFEDALKAADQAVDLFRAIQATRAEADAIGLVAEVHLASGNKAKAVDVAEKALALAQTIQDTNIEARALEIIQRVQGVPGGAEAHQADPDAEEAADTPALEAPKEEKKGMDPAHVHDIVMRETLGSLASDEEVSLDVPLMEAGMDSLSSVAFRNSLNQHLGMNLPASLMFDYPSQRSIIEHICEERADVCGRLASLAAVCLRAPLQDHARSLCAQLGAPGAPPHAPEPGRVTARFAAALLQAVVAAPGAAGTAELAQLLDARVSSRTLRGEFEDLQALVLGGLVLVLGGLQDEASAAEKQPLRGAEQDGPSRGSRLGRAGFGAARFEAVGAPAAAPAELAAADGASAAVGWPRSPPASPAPAGATPAALSPAAPAPVALDPNGQRAAAPPAASGDGCESEATRSPASPSPSGTPRGGARAEAEARHGAWGPRCVQSCPRCLFFAVSSPRWSSPGLGTFNDSG</sequence>